<feature type="chain" id="PRO_5035273575" description="Secreted protein" evidence="2">
    <location>
        <begin position="21"/>
        <end position="419"/>
    </location>
</feature>
<sequence>MAAGLAIGALLAVTATAFTAARDGTASVARRAAIASDCADLYFSLADLDAEAARLVLLGNGADPVSGALDHTGDQLAALTAYNQRTSQVDADLLRLVGQTGDYGEGTSVAALTAGVTKYHQTADAAIALDEAAPSALPDTMGASSGQPADAAIGYYARATTLMQSSLLPEARALRDETSNALSGAASRAHLAAIVGAGAAGAVGLAAVMTTSRLHRRLRLLFRRTVNPGVFVAVLLTLGLTLSGLWALVAAAEDASSAGARFADFLAVTRTRAASYDVDGAVTRHLLMPDTTKEQLTKALSVVAAELAGLGPAGGQATSRWKPIAQEPRGDIPAIIGGSDLSAVLARDTGTARGEEAFDFYYYDSALVTLSDGRLAAFDSAMAAARSDESGWSWLPWLLAGVALVALGLGVRPRLAEYR</sequence>
<evidence type="ECO:0000256" key="1">
    <source>
        <dbReference type="SAM" id="Phobius"/>
    </source>
</evidence>
<feature type="transmembrane region" description="Helical" evidence="1">
    <location>
        <begin position="394"/>
        <end position="411"/>
    </location>
</feature>
<keyword evidence="2" id="KW-0732">Signal</keyword>
<comment type="caution">
    <text evidence="3">The sequence shown here is derived from an EMBL/GenBank/DDBJ whole genome shotgun (WGS) entry which is preliminary data.</text>
</comment>
<keyword evidence="4" id="KW-1185">Reference proteome</keyword>
<evidence type="ECO:0000313" key="4">
    <source>
        <dbReference type="Proteomes" id="UP000677913"/>
    </source>
</evidence>
<dbReference type="AlphaFoldDB" id="A0A8J8BCL5"/>
<feature type="transmembrane region" description="Helical" evidence="1">
    <location>
        <begin position="230"/>
        <end position="252"/>
    </location>
</feature>
<proteinExistence type="predicted"/>
<gene>
    <name evidence="3" type="ORF">KGA66_19410</name>
</gene>
<evidence type="ECO:0008006" key="5">
    <source>
        <dbReference type="Google" id="ProtNLM"/>
    </source>
</evidence>
<evidence type="ECO:0000313" key="3">
    <source>
        <dbReference type="EMBL" id="MBS2965227.1"/>
    </source>
</evidence>
<keyword evidence="1" id="KW-0472">Membrane</keyword>
<feature type="transmembrane region" description="Helical" evidence="1">
    <location>
        <begin position="189"/>
        <end position="209"/>
    </location>
</feature>
<dbReference type="RefSeq" id="WP_211469583.1">
    <property type="nucleotide sequence ID" value="NZ_JAGSXH010000074.1"/>
</dbReference>
<name>A0A8J8BCL5_9ACTN</name>
<reference evidence="3" key="1">
    <citation type="submission" date="2021-04" db="EMBL/GenBank/DDBJ databases">
        <title>Genome based classification of Actinospica acidithermotolerans sp. nov., an actinobacterium isolated from an Indonesian hot spring.</title>
        <authorList>
            <person name="Kusuma A.B."/>
            <person name="Putra K.E."/>
            <person name="Nafisah S."/>
            <person name="Loh J."/>
            <person name="Nouioui I."/>
            <person name="Goodfellow M."/>
        </authorList>
    </citation>
    <scope>NUCLEOTIDE SEQUENCE</scope>
    <source>
        <strain evidence="3">DSM 45618</strain>
    </source>
</reference>
<evidence type="ECO:0000256" key="2">
    <source>
        <dbReference type="SAM" id="SignalP"/>
    </source>
</evidence>
<keyword evidence="1" id="KW-1133">Transmembrane helix</keyword>
<feature type="signal peptide" evidence="2">
    <location>
        <begin position="1"/>
        <end position="20"/>
    </location>
</feature>
<accession>A0A8J8BCL5</accession>
<dbReference type="EMBL" id="JAGSXH010000074">
    <property type="protein sequence ID" value="MBS2965227.1"/>
    <property type="molecule type" value="Genomic_DNA"/>
</dbReference>
<protein>
    <recommendedName>
        <fullName evidence="5">Secreted protein</fullName>
    </recommendedName>
</protein>
<keyword evidence="1" id="KW-0812">Transmembrane</keyword>
<dbReference type="Proteomes" id="UP000677913">
    <property type="component" value="Unassembled WGS sequence"/>
</dbReference>
<organism evidence="3 4">
    <name type="scientific">Actinocrinis puniceicyclus</name>
    <dbReference type="NCBI Taxonomy" id="977794"/>
    <lineage>
        <taxon>Bacteria</taxon>
        <taxon>Bacillati</taxon>
        <taxon>Actinomycetota</taxon>
        <taxon>Actinomycetes</taxon>
        <taxon>Catenulisporales</taxon>
        <taxon>Actinospicaceae</taxon>
        <taxon>Actinocrinis</taxon>
    </lineage>
</organism>